<protein>
    <submittedName>
        <fullName evidence="6">Arylsulfatase A</fullName>
    </submittedName>
</protein>
<dbReference type="STRING" id="648782.SAMN04488554_3396"/>
<evidence type="ECO:0000256" key="2">
    <source>
        <dbReference type="ARBA" id="ARBA00022723"/>
    </source>
</evidence>
<name>A0A1H5MH90_9MICO</name>
<keyword evidence="7" id="KW-1185">Reference proteome</keyword>
<dbReference type="Gene3D" id="3.40.720.10">
    <property type="entry name" value="Alkaline Phosphatase, subunit A"/>
    <property type="match status" value="1"/>
</dbReference>
<proteinExistence type="inferred from homology"/>
<feature type="domain" description="Sulfatase N-terminal" evidence="5">
    <location>
        <begin position="5"/>
        <end position="359"/>
    </location>
</feature>
<evidence type="ECO:0000313" key="7">
    <source>
        <dbReference type="Proteomes" id="UP000199220"/>
    </source>
</evidence>
<dbReference type="PANTHER" id="PTHR42693:SF33">
    <property type="entry name" value="ARYLSULFATASE"/>
    <property type="match status" value="1"/>
</dbReference>
<dbReference type="InterPro" id="IPR017850">
    <property type="entry name" value="Alkaline_phosphatase_core_sf"/>
</dbReference>
<dbReference type="PROSITE" id="PS00149">
    <property type="entry name" value="SULFATASE_2"/>
    <property type="match status" value="1"/>
</dbReference>
<dbReference type="CDD" id="cd16022">
    <property type="entry name" value="sulfatase_like"/>
    <property type="match status" value="1"/>
</dbReference>
<comment type="similarity">
    <text evidence="1">Belongs to the sulfatase family.</text>
</comment>
<gene>
    <name evidence="6" type="ORF">SAMN04488554_3396</name>
</gene>
<dbReference type="NCBIfam" id="NF010322">
    <property type="entry name" value="PRK13759.1"/>
    <property type="match status" value="1"/>
</dbReference>
<dbReference type="Pfam" id="PF00884">
    <property type="entry name" value="Sulfatase"/>
    <property type="match status" value="1"/>
</dbReference>
<dbReference type="InterPro" id="IPR000917">
    <property type="entry name" value="Sulfatase_N"/>
</dbReference>
<evidence type="ECO:0000256" key="3">
    <source>
        <dbReference type="ARBA" id="ARBA00022801"/>
    </source>
</evidence>
<dbReference type="RefSeq" id="WP_175477176.1">
    <property type="nucleotide sequence ID" value="NZ_FNTX01000002.1"/>
</dbReference>
<dbReference type="SUPFAM" id="SSF53649">
    <property type="entry name" value="Alkaline phosphatase-like"/>
    <property type="match status" value="1"/>
</dbReference>
<keyword evidence="3" id="KW-0378">Hydrolase</keyword>
<dbReference type="InterPro" id="IPR050738">
    <property type="entry name" value="Sulfatase"/>
</dbReference>
<dbReference type="Proteomes" id="UP000199220">
    <property type="component" value="Unassembled WGS sequence"/>
</dbReference>
<keyword evidence="4" id="KW-0106">Calcium</keyword>
<evidence type="ECO:0000256" key="1">
    <source>
        <dbReference type="ARBA" id="ARBA00008779"/>
    </source>
</evidence>
<dbReference type="GO" id="GO:0046872">
    <property type="term" value="F:metal ion binding"/>
    <property type="evidence" value="ECO:0007669"/>
    <property type="project" value="UniProtKB-KW"/>
</dbReference>
<keyword evidence="2" id="KW-0479">Metal-binding</keyword>
<sequence length="491" mass="55323">MTEQPNILVLMVDQWRGDCLSAAGHPVVKTPYLDRLAARGTRFTHAYSASPTCIPARASLHTGMSAASHGRVGYKDLVPWNYEVTLAGELTRAGYQTQAVGKMHVYPERTQLGFQNVILHSPTGIVRTARQQGKDPGLVDDYLPWLRQQLGRDATYFDHGVDSNSYVARPWDKPEHTHPTNFVATQAADFLRRRDPRKPFFLFASFNAPHPPYDPPEWAFQQYLNAPMPDPPTGDWQDYYAEFEDPANSSAGVTQIDETMLRRARAGYYGHITHVDQQISYLLAELDHYGVAENTYICFISDHGEMLGDHHMFRKGYPYEGSARIPMLISGPGMKPGHVSDEVVELRDIMPTLLECAGAPTPDQVEGHSLRDITRGGSEPVRAYLHGEHLMFGQSLQWLTDTHSKYVWMSATGREQLFDLDHDPHETHNLATDPAWADTLTTWRARLIQELTGREEGFTDGRQLFPGRPVSPCLAHATDPRPPRLTAWLSR</sequence>
<reference evidence="7" key="1">
    <citation type="submission" date="2016-10" db="EMBL/GenBank/DDBJ databases">
        <authorList>
            <person name="Varghese N."/>
            <person name="Submissions S."/>
        </authorList>
    </citation>
    <scope>NUCLEOTIDE SEQUENCE [LARGE SCALE GENOMIC DNA]</scope>
    <source>
        <strain evidence="7">DSM 21368</strain>
    </source>
</reference>
<dbReference type="EMBL" id="FNTX01000002">
    <property type="protein sequence ID" value="SEE88725.1"/>
    <property type="molecule type" value="Genomic_DNA"/>
</dbReference>
<dbReference type="PANTHER" id="PTHR42693">
    <property type="entry name" value="ARYLSULFATASE FAMILY MEMBER"/>
    <property type="match status" value="1"/>
</dbReference>
<dbReference type="GO" id="GO:0004065">
    <property type="term" value="F:arylsulfatase activity"/>
    <property type="evidence" value="ECO:0007669"/>
    <property type="project" value="TreeGrafter"/>
</dbReference>
<evidence type="ECO:0000313" key="6">
    <source>
        <dbReference type="EMBL" id="SEE88725.1"/>
    </source>
</evidence>
<evidence type="ECO:0000259" key="5">
    <source>
        <dbReference type="Pfam" id="PF00884"/>
    </source>
</evidence>
<organism evidence="6 7">
    <name type="scientific">Ruania alba</name>
    <dbReference type="NCBI Taxonomy" id="648782"/>
    <lineage>
        <taxon>Bacteria</taxon>
        <taxon>Bacillati</taxon>
        <taxon>Actinomycetota</taxon>
        <taxon>Actinomycetes</taxon>
        <taxon>Micrococcales</taxon>
        <taxon>Ruaniaceae</taxon>
        <taxon>Ruania</taxon>
    </lineage>
</organism>
<accession>A0A1H5MH90</accession>
<evidence type="ECO:0000256" key="4">
    <source>
        <dbReference type="ARBA" id="ARBA00022837"/>
    </source>
</evidence>
<dbReference type="AlphaFoldDB" id="A0A1H5MH90"/>
<dbReference type="InterPro" id="IPR024607">
    <property type="entry name" value="Sulfatase_CS"/>
</dbReference>